<accession>A0A8H3HZN1</accession>
<evidence type="ECO:0000256" key="1">
    <source>
        <dbReference type="SAM" id="SignalP"/>
    </source>
</evidence>
<reference evidence="2" key="1">
    <citation type="submission" date="2021-01" db="EMBL/GenBank/DDBJ databases">
        <authorList>
            <person name="Kaushik A."/>
        </authorList>
    </citation>
    <scope>NUCLEOTIDE SEQUENCE</scope>
    <source>
        <strain evidence="2">AG5</strain>
    </source>
</reference>
<keyword evidence="1" id="KW-0732">Signal</keyword>
<dbReference type="EMBL" id="CAJNJQ010002840">
    <property type="protein sequence ID" value="CAE7186231.1"/>
    <property type="molecule type" value="Genomic_DNA"/>
</dbReference>
<name>A0A8H3HZN1_9AGAM</name>
<evidence type="ECO:0000313" key="3">
    <source>
        <dbReference type="Proteomes" id="UP000663827"/>
    </source>
</evidence>
<feature type="signal peptide" evidence="1">
    <location>
        <begin position="1"/>
        <end position="17"/>
    </location>
</feature>
<dbReference type="AlphaFoldDB" id="A0A8H3HZN1"/>
<proteinExistence type="predicted"/>
<protein>
    <submittedName>
        <fullName evidence="2">Uncharacterized protein</fullName>
    </submittedName>
</protein>
<evidence type="ECO:0000313" key="2">
    <source>
        <dbReference type="EMBL" id="CAE7186231.1"/>
    </source>
</evidence>
<dbReference type="Proteomes" id="UP000663827">
    <property type="component" value="Unassembled WGS sequence"/>
</dbReference>
<gene>
    <name evidence="2" type="ORF">RDB_LOCUS122484</name>
</gene>
<organism evidence="2 3">
    <name type="scientific">Rhizoctonia solani</name>
    <dbReference type="NCBI Taxonomy" id="456999"/>
    <lineage>
        <taxon>Eukaryota</taxon>
        <taxon>Fungi</taxon>
        <taxon>Dikarya</taxon>
        <taxon>Basidiomycota</taxon>
        <taxon>Agaricomycotina</taxon>
        <taxon>Agaricomycetes</taxon>
        <taxon>Cantharellales</taxon>
        <taxon>Ceratobasidiaceae</taxon>
        <taxon>Rhizoctonia</taxon>
    </lineage>
</organism>
<feature type="chain" id="PRO_5034409577" evidence="1">
    <location>
        <begin position="18"/>
        <end position="334"/>
    </location>
</feature>
<comment type="caution">
    <text evidence="2">The sequence shown here is derived from an EMBL/GenBank/DDBJ whole genome shotgun (WGS) entry which is preliminary data.</text>
</comment>
<sequence length="334" mass="36636">MITVWVALTLLVAQSSAKAVKRQTPEHELFLSLNGRGDDTVSVSQCDEVQVSFAGGFPPYMLGVWSEDQQTFISAVSMESAGDTIWSVQSSPTKLSLNLRDSAGRSATSQLVDVLPGTKSCYGSIPVLRKGNLPSNKLEGPTNLAARPGSLQDCRRGGPATCKFSQKQSKSGIIIDTQQALMGNIFSNCHSNQPVKQKFSGSVTLSDGWSARTGPTFITPMGTLELVVETTVMHGESRAVEQSFEWEIPPGTQVSKVSKAYSCMLIQMDESDCPRCKSEVQWDLRRNGYELLQRHQNPDHRCDIFSEHRREGDSHESGYNVRGELANLECDVNN</sequence>